<reference evidence="2" key="1">
    <citation type="journal article" date="2014" name="Int. J. Syst. Evol. Microbiol.">
        <title>Complete genome sequence of Corynebacterium casei LMG S-19264T (=DSM 44701T), isolated from a smear-ripened cheese.</title>
        <authorList>
            <consortium name="US DOE Joint Genome Institute (JGI-PGF)"/>
            <person name="Walter F."/>
            <person name="Albersmeier A."/>
            <person name="Kalinowski J."/>
            <person name="Ruckert C."/>
        </authorList>
    </citation>
    <scope>NUCLEOTIDE SEQUENCE</scope>
    <source>
        <strain evidence="2">JCM 4125</strain>
    </source>
</reference>
<reference evidence="2" key="2">
    <citation type="submission" date="2020-09" db="EMBL/GenBank/DDBJ databases">
        <authorList>
            <person name="Sun Q."/>
            <person name="Ohkuma M."/>
        </authorList>
    </citation>
    <scope>NUCLEOTIDE SEQUENCE</scope>
    <source>
        <strain evidence="2">JCM 4125</strain>
    </source>
</reference>
<feature type="compositionally biased region" description="Polar residues" evidence="1">
    <location>
        <begin position="1"/>
        <end position="11"/>
    </location>
</feature>
<dbReference type="EMBL" id="BMSA01000027">
    <property type="protein sequence ID" value="GGT82267.1"/>
    <property type="molecule type" value="Genomic_DNA"/>
</dbReference>
<feature type="compositionally biased region" description="Acidic residues" evidence="1">
    <location>
        <begin position="52"/>
        <end position="72"/>
    </location>
</feature>
<evidence type="ECO:0000256" key="1">
    <source>
        <dbReference type="SAM" id="MobiDB-lite"/>
    </source>
</evidence>
<protein>
    <submittedName>
        <fullName evidence="2">Uncharacterized protein</fullName>
    </submittedName>
</protein>
<name>A0A918HMT8_9ACTN</name>
<evidence type="ECO:0000313" key="2">
    <source>
        <dbReference type="EMBL" id="GGT82267.1"/>
    </source>
</evidence>
<sequence>MSPSRLIQTTEFCGAPSGPRVATAAKFRPSSSSRTESEKETEGAGAPGAAAEAEEPEASEASEEPEEPEDAAALDGIDMTPTLVICTRI</sequence>
<organism evidence="2 3">
    <name type="scientific">Streptomyces phaeofaciens</name>
    <dbReference type="NCBI Taxonomy" id="68254"/>
    <lineage>
        <taxon>Bacteria</taxon>
        <taxon>Bacillati</taxon>
        <taxon>Actinomycetota</taxon>
        <taxon>Actinomycetes</taxon>
        <taxon>Kitasatosporales</taxon>
        <taxon>Streptomycetaceae</taxon>
        <taxon>Streptomyces</taxon>
    </lineage>
</organism>
<comment type="caution">
    <text evidence="2">The sequence shown here is derived from an EMBL/GenBank/DDBJ whole genome shotgun (WGS) entry which is preliminary data.</text>
</comment>
<dbReference type="AlphaFoldDB" id="A0A918HMT8"/>
<gene>
    <name evidence="2" type="ORF">GCM10010226_71250</name>
</gene>
<evidence type="ECO:0000313" key="3">
    <source>
        <dbReference type="Proteomes" id="UP000646776"/>
    </source>
</evidence>
<keyword evidence="3" id="KW-1185">Reference proteome</keyword>
<proteinExistence type="predicted"/>
<accession>A0A918HMT8</accession>
<feature type="region of interest" description="Disordered" evidence="1">
    <location>
        <begin position="1"/>
        <end position="89"/>
    </location>
</feature>
<dbReference type="Proteomes" id="UP000646776">
    <property type="component" value="Unassembled WGS sequence"/>
</dbReference>